<dbReference type="AlphaFoldDB" id="A0A164EUE5"/>
<comment type="caution">
    <text evidence="1">The sequence shown here is derived from an EMBL/GenBank/DDBJ whole genome shotgun (WGS) entry which is preliminary data.</text>
</comment>
<evidence type="ECO:0000313" key="2">
    <source>
        <dbReference type="Proteomes" id="UP000076858"/>
    </source>
</evidence>
<dbReference type="EMBL" id="LRGB01022489">
    <property type="protein sequence ID" value="KZR97143.1"/>
    <property type="molecule type" value="Genomic_DNA"/>
</dbReference>
<organism evidence="1 2">
    <name type="scientific">Daphnia magna</name>
    <dbReference type="NCBI Taxonomy" id="35525"/>
    <lineage>
        <taxon>Eukaryota</taxon>
        <taxon>Metazoa</taxon>
        <taxon>Ecdysozoa</taxon>
        <taxon>Arthropoda</taxon>
        <taxon>Crustacea</taxon>
        <taxon>Branchiopoda</taxon>
        <taxon>Diplostraca</taxon>
        <taxon>Cladocera</taxon>
        <taxon>Anomopoda</taxon>
        <taxon>Daphniidae</taxon>
        <taxon>Daphnia</taxon>
    </lineage>
</organism>
<reference evidence="1 2" key="1">
    <citation type="submission" date="2016-03" db="EMBL/GenBank/DDBJ databases">
        <title>EvidentialGene: Evidence-directed Construction of Genes on Genomes.</title>
        <authorList>
            <person name="Gilbert D.G."/>
            <person name="Choi J.-H."/>
            <person name="Mockaitis K."/>
            <person name="Colbourne J."/>
            <person name="Pfrender M."/>
        </authorList>
    </citation>
    <scope>NUCLEOTIDE SEQUENCE [LARGE SCALE GENOMIC DNA]</scope>
    <source>
        <strain evidence="1 2">Xinb3</strain>
        <tissue evidence="1">Complete organism</tissue>
    </source>
</reference>
<protein>
    <submittedName>
        <fullName evidence="1">Uncharacterized protein</fullName>
    </submittedName>
</protein>
<proteinExistence type="predicted"/>
<name>A0A164EUE5_9CRUS</name>
<evidence type="ECO:0000313" key="1">
    <source>
        <dbReference type="EMBL" id="KZR97143.1"/>
    </source>
</evidence>
<sequence>MTDLQRSEALDRTIELNGYCNKNNPNEPFKPSTIPIHRYIDDTPILRYDISSIYRISMYPQH</sequence>
<gene>
    <name evidence="1" type="ORF">APZ42_008150</name>
</gene>
<accession>A0A164EUE5</accession>
<keyword evidence="2" id="KW-1185">Reference proteome</keyword>
<dbReference type="Proteomes" id="UP000076858">
    <property type="component" value="Unassembled WGS sequence"/>
</dbReference>